<accession>A0A175VP93</accession>
<feature type="compositionally biased region" description="Basic residues" evidence="1">
    <location>
        <begin position="43"/>
        <end position="59"/>
    </location>
</feature>
<evidence type="ECO:0000313" key="3">
    <source>
        <dbReference type="EMBL" id="KXX73203.1"/>
    </source>
</evidence>
<feature type="domain" description="DUF2423" evidence="2">
    <location>
        <begin position="1"/>
        <end position="23"/>
    </location>
</feature>
<protein>
    <recommendedName>
        <fullName evidence="2">DUF2423 domain-containing protein</fullName>
    </recommendedName>
</protein>
<feature type="region of interest" description="Disordered" evidence="1">
    <location>
        <begin position="1"/>
        <end position="74"/>
    </location>
</feature>
<reference evidence="3 4" key="1">
    <citation type="journal article" date="2016" name="Genome Announc.">
        <title>Genome Sequence of Madurella mycetomatis mm55, Isolated from a Human Mycetoma Case in Sudan.</title>
        <authorList>
            <person name="Smit S."/>
            <person name="Derks M.F."/>
            <person name="Bervoets S."/>
            <person name="Fahal A."/>
            <person name="van Leeuwen W."/>
            <person name="van Belkum A."/>
            <person name="van de Sande W.W."/>
        </authorList>
    </citation>
    <scope>NUCLEOTIDE SEQUENCE [LARGE SCALE GENOMIC DNA]</scope>
    <source>
        <strain evidence="4">mm55</strain>
    </source>
</reference>
<dbReference type="OrthoDB" id="4087970at2759"/>
<dbReference type="VEuPathDB" id="FungiDB:MMYC01_208759"/>
<proteinExistence type="predicted"/>
<name>A0A175VP93_9PEZI</name>
<evidence type="ECO:0000313" key="4">
    <source>
        <dbReference type="Proteomes" id="UP000078237"/>
    </source>
</evidence>
<sequence length="74" mass="8274">MAKSARASTVKTNNQRLKKNVLGQSRQHGRSASAMDVDGAKPASKRLNKKIEKKRRGKKSSIVFPMRGPKRNKK</sequence>
<dbReference type="EMBL" id="LCTW02000515">
    <property type="protein sequence ID" value="KXX73203.1"/>
    <property type="molecule type" value="Genomic_DNA"/>
</dbReference>
<feature type="compositionally biased region" description="Polar residues" evidence="1">
    <location>
        <begin position="1"/>
        <end position="15"/>
    </location>
</feature>
<keyword evidence="4" id="KW-1185">Reference proteome</keyword>
<comment type="caution">
    <text evidence="3">The sequence shown here is derived from an EMBL/GenBank/DDBJ whole genome shotgun (WGS) entry which is preliminary data.</text>
</comment>
<dbReference type="AlphaFoldDB" id="A0A175VP93"/>
<organism evidence="3 4">
    <name type="scientific">Madurella mycetomatis</name>
    <dbReference type="NCBI Taxonomy" id="100816"/>
    <lineage>
        <taxon>Eukaryota</taxon>
        <taxon>Fungi</taxon>
        <taxon>Dikarya</taxon>
        <taxon>Ascomycota</taxon>
        <taxon>Pezizomycotina</taxon>
        <taxon>Sordariomycetes</taxon>
        <taxon>Sordariomycetidae</taxon>
        <taxon>Sordariales</taxon>
        <taxon>Sordariales incertae sedis</taxon>
        <taxon>Madurella</taxon>
    </lineage>
</organism>
<dbReference type="InterPro" id="IPR019434">
    <property type="entry name" value="DUF2423"/>
</dbReference>
<evidence type="ECO:0000256" key="1">
    <source>
        <dbReference type="SAM" id="MobiDB-lite"/>
    </source>
</evidence>
<evidence type="ECO:0000259" key="2">
    <source>
        <dbReference type="Pfam" id="PF10338"/>
    </source>
</evidence>
<dbReference type="Proteomes" id="UP000078237">
    <property type="component" value="Unassembled WGS sequence"/>
</dbReference>
<gene>
    <name evidence="3" type="ORF">MMYC01_208759</name>
</gene>
<dbReference type="Pfam" id="PF10338">
    <property type="entry name" value="YBL028C_N"/>
    <property type="match status" value="1"/>
</dbReference>